<dbReference type="EMBL" id="SNVW01000013">
    <property type="protein sequence ID" value="TDN42228.1"/>
    <property type="molecule type" value="Genomic_DNA"/>
</dbReference>
<protein>
    <submittedName>
        <fullName evidence="4">Flavin reductase (DIM6/NTAB) family NADH-FMN oxidoreductase RutF</fullName>
    </submittedName>
</protein>
<dbReference type="InterPro" id="IPR050268">
    <property type="entry name" value="NADH-dep_flavin_reductase"/>
</dbReference>
<evidence type="ECO:0000256" key="1">
    <source>
        <dbReference type="ARBA" id="ARBA00008898"/>
    </source>
</evidence>
<feature type="domain" description="Flavin reductase like" evidence="3">
    <location>
        <begin position="19"/>
        <end position="164"/>
    </location>
</feature>
<comment type="caution">
    <text evidence="4">The sequence shown here is derived from an EMBL/GenBank/DDBJ whole genome shotgun (WGS) entry which is preliminary data.</text>
</comment>
<dbReference type="Proteomes" id="UP000295764">
    <property type="component" value="Unassembled WGS sequence"/>
</dbReference>
<reference evidence="4 5" key="1">
    <citation type="submission" date="2019-03" db="EMBL/GenBank/DDBJ databases">
        <title>Genomic analyses of the natural microbiome of Caenorhabditis elegans.</title>
        <authorList>
            <person name="Samuel B."/>
        </authorList>
    </citation>
    <scope>NUCLEOTIDE SEQUENCE [LARGE SCALE GENOMIC DNA]</scope>
    <source>
        <strain evidence="4 5">JUb65</strain>
    </source>
</reference>
<keyword evidence="2" id="KW-0560">Oxidoreductase</keyword>
<dbReference type="Pfam" id="PF01613">
    <property type="entry name" value="Flavin_Reduct"/>
    <property type="match status" value="1"/>
</dbReference>
<evidence type="ECO:0000313" key="4">
    <source>
        <dbReference type="EMBL" id="TDN42228.1"/>
    </source>
</evidence>
<sequence>MISPYSTEAPDLTALRQAFSGFPCGVAALSAIVDDEPTVLVASSFTVGVSQDPPLVMFAVQHTSTTWPVLAGAGTIGVSILGEGHAQVTRQLASRDKSVRFVGVETAVSETGSVFLEGAPIWLECSVEHTYPAGDHDIVVLRVLGLMSDFAHSPLVWHRSAFATLSA</sequence>
<dbReference type="PANTHER" id="PTHR30466:SF11">
    <property type="entry name" value="FLAVIN-DEPENDENT MONOOXYGENASE, REDUCTASE SUBUNIT HSAB"/>
    <property type="match status" value="1"/>
</dbReference>
<dbReference type="RefSeq" id="WP_133520873.1">
    <property type="nucleotide sequence ID" value="NZ_SNVW01000013.1"/>
</dbReference>
<accession>A0A4R6DE53</accession>
<proteinExistence type="inferred from homology"/>
<dbReference type="STRING" id="2035.RU06_15160"/>
<dbReference type="InterPro" id="IPR002563">
    <property type="entry name" value="Flavin_Rdtase-like_dom"/>
</dbReference>
<evidence type="ECO:0000313" key="5">
    <source>
        <dbReference type="Proteomes" id="UP000295764"/>
    </source>
</evidence>
<dbReference type="GO" id="GO:0042602">
    <property type="term" value="F:riboflavin reductase (NADPH) activity"/>
    <property type="evidence" value="ECO:0007669"/>
    <property type="project" value="TreeGrafter"/>
</dbReference>
<dbReference type="InterPro" id="IPR012349">
    <property type="entry name" value="Split_barrel_FMN-bd"/>
</dbReference>
<dbReference type="OrthoDB" id="9792858at2"/>
<gene>
    <name evidence="4" type="ORF">EDF64_1135</name>
</gene>
<dbReference type="Gene3D" id="2.30.110.10">
    <property type="entry name" value="Electron Transport, Fmn-binding Protein, Chain A"/>
    <property type="match status" value="1"/>
</dbReference>
<comment type="similarity">
    <text evidence="1">Belongs to the non-flavoprotein flavin reductase family.</text>
</comment>
<dbReference type="PANTHER" id="PTHR30466">
    <property type="entry name" value="FLAVIN REDUCTASE"/>
    <property type="match status" value="1"/>
</dbReference>
<name>A0A4R6DE53_9MICO</name>
<organism evidence="4 5">
    <name type="scientific">Curtobacterium flaccumfaciens</name>
    <dbReference type="NCBI Taxonomy" id="2035"/>
    <lineage>
        <taxon>Bacteria</taxon>
        <taxon>Bacillati</taxon>
        <taxon>Actinomycetota</taxon>
        <taxon>Actinomycetes</taxon>
        <taxon>Micrococcales</taxon>
        <taxon>Microbacteriaceae</taxon>
        <taxon>Curtobacterium</taxon>
    </lineage>
</organism>
<dbReference type="GO" id="GO:0010181">
    <property type="term" value="F:FMN binding"/>
    <property type="evidence" value="ECO:0007669"/>
    <property type="project" value="InterPro"/>
</dbReference>
<dbReference type="SUPFAM" id="SSF50475">
    <property type="entry name" value="FMN-binding split barrel"/>
    <property type="match status" value="1"/>
</dbReference>
<dbReference type="SMART" id="SM00903">
    <property type="entry name" value="Flavin_Reduct"/>
    <property type="match status" value="1"/>
</dbReference>
<evidence type="ECO:0000256" key="2">
    <source>
        <dbReference type="ARBA" id="ARBA00023002"/>
    </source>
</evidence>
<dbReference type="AlphaFoldDB" id="A0A4R6DE53"/>
<evidence type="ECO:0000259" key="3">
    <source>
        <dbReference type="SMART" id="SM00903"/>
    </source>
</evidence>